<comment type="caution">
    <text evidence="2">The sequence shown here is derived from an EMBL/GenBank/DDBJ whole genome shotgun (WGS) entry which is preliminary data.</text>
</comment>
<evidence type="ECO:0000313" key="3">
    <source>
        <dbReference type="Proteomes" id="UP000826271"/>
    </source>
</evidence>
<name>A0AAV6X878_9LAMI</name>
<sequence>MATLIHFPIFHSFSSHKLFFSSPLPSHIYDRQKCRYSTIFASSLKKSPRGSRKVKSNADLCNDIREFLSSVGLPQNHVPSTKELSHHGRIFEWTLEALRFRSRINLKKLPPIGKLVLQDLANIVRRRGYKFIRELLETSSEENFIRSNIDTGQTAKLEMFSSVGQNEEMKVLSDDILANEGVPEKDFHGFIETNAELKRKDESSFVSEPSTLSLQEKVTKFIRHGELDSVEDISFGITNDKLADEAGRNIEFEDARDLELASSDGQQKDLTTCISSDAETLNDNVPSSVQKVEDPVLENSISRNNYFSTEERTSIGHGNDFDIEKVENQGDITCLKFLLHQKELELTRLKQQIEKEKIALSMLQTKAETEISKVQKLISERETELHAAEESLSGLKEVEIQYSGDGETVELAGSFNGWHHKIKMDLQPSSSIVNPTESRTSRLWLAVLWLYPGVYEMDDCAYASMLKPRTIPLSSAESQGDNTAAIDIIKIQNSRLFSPCNCWKIQSSWKVVIS</sequence>
<keyword evidence="3" id="KW-1185">Reference proteome</keyword>
<gene>
    <name evidence="2" type="ORF">BUALT_Bualt09G0081000</name>
</gene>
<dbReference type="Proteomes" id="UP000826271">
    <property type="component" value="Unassembled WGS sequence"/>
</dbReference>
<proteinExistence type="predicted"/>
<evidence type="ECO:0008006" key="4">
    <source>
        <dbReference type="Google" id="ProtNLM"/>
    </source>
</evidence>
<dbReference type="InterPro" id="IPR013783">
    <property type="entry name" value="Ig-like_fold"/>
</dbReference>
<dbReference type="EMBL" id="WHWC01000009">
    <property type="protein sequence ID" value="KAG8376606.1"/>
    <property type="molecule type" value="Genomic_DNA"/>
</dbReference>
<accession>A0AAV6X878</accession>
<reference evidence="2" key="1">
    <citation type="submission" date="2019-10" db="EMBL/GenBank/DDBJ databases">
        <authorList>
            <person name="Zhang R."/>
            <person name="Pan Y."/>
            <person name="Wang J."/>
            <person name="Ma R."/>
            <person name="Yu S."/>
        </authorList>
    </citation>
    <scope>NUCLEOTIDE SEQUENCE</scope>
    <source>
        <strain evidence="2">LA-IB0</strain>
        <tissue evidence="2">Leaf</tissue>
    </source>
</reference>
<dbReference type="CDD" id="cd02859">
    <property type="entry name" value="E_set_AMPKbeta_like_N"/>
    <property type="match status" value="1"/>
</dbReference>
<feature type="coiled-coil region" evidence="1">
    <location>
        <begin position="339"/>
        <end position="366"/>
    </location>
</feature>
<dbReference type="PANTHER" id="PTHR47434:SF2">
    <property type="entry name" value="PROTEIN PTST HOMOLOG 3, CHLOROPLASTIC"/>
    <property type="match status" value="1"/>
</dbReference>
<protein>
    <recommendedName>
        <fullName evidence="4">Protein PTST homolog 3, chloroplastic</fullName>
    </recommendedName>
</protein>
<dbReference type="Gene3D" id="2.60.40.10">
    <property type="entry name" value="Immunoglobulins"/>
    <property type="match status" value="1"/>
</dbReference>
<keyword evidence="1" id="KW-0175">Coiled coil</keyword>
<dbReference type="AlphaFoldDB" id="A0AAV6X878"/>
<evidence type="ECO:0000313" key="2">
    <source>
        <dbReference type="EMBL" id="KAG8376606.1"/>
    </source>
</evidence>
<organism evidence="2 3">
    <name type="scientific">Buddleja alternifolia</name>
    <dbReference type="NCBI Taxonomy" id="168488"/>
    <lineage>
        <taxon>Eukaryota</taxon>
        <taxon>Viridiplantae</taxon>
        <taxon>Streptophyta</taxon>
        <taxon>Embryophyta</taxon>
        <taxon>Tracheophyta</taxon>
        <taxon>Spermatophyta</taxon>
        <taxon>Magnoliopsida</taxon>
        <taxon>eudicotyledons</taxon>
        <taxon>Gunneridae</taxon>
        <taxon>Pentapetalae</taxon>
        <taxon>asterids</taxon>
        <taxon>lamiids</taxon>
        <taxon>Lamiales</taxon>
        <taxon>Scrophulariaceae</taxon>
        <taxon>Buddlejeae</taxon>
        <taxon>Buddleja</taxon>
    </lineage>
</organism>
<dbReference type="PANTHER" id="PTHR47434">
    <property type="entry name" value="PROTEIN PTST HOMOLOG 3, CHLOROPLASTIC"/>
    <property type="match status" value="1"/>
</dbReference>
<evidence type="ECO:0000256" key="1">
    <source>
        <dbReference type="SAM" id="Coils"/>
    </source>
</evidence>